<protein>
    <recommendedName>
        <fullName evidence="2">PsbP C-terminal domain-containing protein</fullName>
    </recommendedName>
</protein>
<organism evidence="1">
    <name type="scientific">marine metagenome</name>
    <dbReference type="NCBI Taxonomy" id="408172"/>
    <lineage>
        <taxon>unclassified sequences</taxon>
        <taxon>metagenomes</taxon>
        <taxon>ecological metagenomes</taxon>
    </lineage>
</organism>
<evidence type="ECO:0008006" key="2">
    <source>
        <dbReference type="Google" id="ProtNLM"/>
    </source>
</evidence>
<gene>
    <name evidence="1" type="ORF">METZ01_LOCUS412967</name>
</gene>
<feature type="non-terminal residue" evidence="1">
    <location>
        <position position="191"/>
    </location>
</feature>
<reference evidence="1" key="1">
    <citation type="submission" date="2018-05" db="EMBL/GenBank/DDBJ databases">
        <authorList>
            <person name="Lanie J.A."/>
            <person name="Ng W.-L."/>
            <person name="Kazmierczak K.M."/>
            <person name="Andrzejewski T.M."/>
            <person name="Davidsen T.M."/>
            <person name="Wayne K.J."/>
            <person name="Tettelin H."/>
            <person name="Glass J.I."/>
            <person name="Rusch D."/>
            <person name="Podicherti R."/>
            <person name="Tsui H.-C.T."/>
            <person name="Winkler M.E."/>
        </authorList>
    </citation>
    <scope>NUCLEOTIDE SEQUENCE</scope>
</reference>
<name>A0A382WMW9_9ZZZZ</name>
<accession>A0A382WMW9</accession>
<evidence type="ECO:0000313" key="1">
    <source>
        <dbReference type="EMBL" id="SVD60113.1"/>
    </source>
</evidence>
<dbReference type="EMBL" id="UINC01161113">
    <property type="protein sequence ID" value="SVD60113.1"/>
    <property type="molecule type" value="Genomic_DNA"/>
</dbReference>
<proteinExistence type="predicted"/>
<sequence length="191" mass="21718">MPFQRLIILGSILWFCGPVVAQRWIPYASATDGFRLMAPGEFAIEEIDFETEYGIVVPARIFSHENDTGRYSVTVVDYRDAQRLHDERLQEIGAIYQPIYGQVDVRGSVAYAAKKIRDRASTIEYDAYHYISRIDGHQLQTTNPDQTRTFAAIYLYESRLYVIDATASPDTALSGMFQQSLEFIDEGGELI</sequence>
<dbReference type="AlphaFoldDB" id="A0A382WMW9"/>